<evidence type="ECO:0000313" key="6">
    <source>
        <dbReference type="EMBL" id="ALR70531.1"/>
    </source>
</evidence>
<dbReference type="EMBL" id="KR815459">
    <property type="protein sequence ID" value="ALR70531.1"/>
    <property type="molecule type" value="Genomic_DNA"/>
</dbReference>
<dbReference type="EMBL" id="KR815462">
    <property type="protein sequence ID" value="ALR71003.1"/>
    <property type="molecule type" value="Genomic_DNA"/>
</dbReference>
<proteinExistence type="predicted"/>
<dbReference type="EMBL" id="KR815470">
    <property type="protein sequence ID" value="ALR72261.1"/>
    <property type="molecule type" value="Genomic_DNA"/>
</dbReference>
<dbReference type="EMBL" id="KR815465">
    <property type="protein sequence ID" value="ALR71476.1"/>
    <property type="molecule type" value="Genomic_DNA"/>
</dbReference>
<evidence type="ECO:0000313" key="11">
    <source>
        <dbReference type="EMBL" id="ALR71476.1"/>
    </source>
</evidence>
<accession>A0A0S3IV45</accession>
<dbReference type="EMBL" id="KR815469">
    <property type="protein sequence ID" value="ALR72102.1"/>
    <property type="molecule type" value="Genomic_DNA"/>
</dbReference>
<dbReference type="EMBL" id="KR815457">
    <property type="protein sequence ID" value="ALR70218.1"/>
    <property type="molecule type" value="Genomic_DNA"/>
</dbReference>
<dbReference type="EMBL" id="KR815468">
    <property type="protein sequence ID" value="ALR71945.1"/>
    <property type="molecule type" value="Genomic_DNA"/>
</dbReference>
<dbReference type="EMBL" id="KR815463">
    <property type="protein sequence ID" value="ALR71160.1"/>
    <property type="molecule type" value="Genomic_DNA"/>
</dbReference>
<keyword evidence="1" id="KW-0472">Membrane</keyword>
<evidence type="ECO:0000313" key="2">
    <source>
        <dbReference type="EMBL" id="ALR69903.1"/>
    </source>
</evidence>
<evidence type="ECO:0000313" key="16">
    <source>
        <dbReference type="EMBL" id="ALR72418.1"/>
    </source>
</evidence>
<dbReference type="EMBL" id="KR815471">
    <property type="protein sequence ID" value="ALR72418.1"/>
    <property type="molecule type" value="Genomic_DNA"/>
</dbReference>
<evidence type="ECO:0000313" key="14">
    <source>
        <dbReference type="EMBL" id="ALR72102.1"/>
    </source>
</evidence>
<dbReference type="EMBL" id="KR815460">
    <property type="protein sequence ID" value="ALR70688.1"/>
    <property type="molecule type" value="Genomic_DNA"/>
</dbReference>
<dbReference type="EMBL" id="KR815464">
    <property type="protein sequence ID" value="ALR71318.1"/>
    <property type="molecule type" value="Genomic_DNA"/>
</dbReference>
<keyword evidence="1" id="KW-0812">Transmembrane</keyword>
<evidence type="ECO:0000256" key="1">
    <source>
        <dbReference type="SAM" id="Phobius"/>
    </source>
</evidence>
<evidence type="ECO:0000313" key="3">
    <source>
        <dbReference type="EMBL" id="ALR70061.1"/>
    </source>
</evidence>
<evidence type="ECO:0000313" key="5">
    <source>
        <dbReference type="EMBL" id="ALR70375.1"/>
    </source>
</evidence>
<evidence type="ECO:0000313" key="4">
    <source>
        <dbReference type="EMBL" id="ALR70218.1"/>
    </source>
</evidence>
<evidence type="ECO:0000313" key="9">
    <source>
        <dbReference type="EMBL" id="ALR71160.1"/>
    </source>
</evidence>
<evidence type="ECO:0000313" key="7">
    <source>
        <dbReference type="EMBL" id="ALR70688.1"/>
    </source>
</evidence>
<dbReference type="EMBL" id="KR815456">
    <property type="protein sequence ID" value="ALR70061.1"/>
    <property type="molecule type" value="Genomic_DNA"/>
</dbReference>
<sequence length="48" mass="5684">MVIVFVGLLPLIFTGLRTTQIKTIFINKFVLFYIIQTKFFILLYTNKI</sequence>
<name>A0A0S3IV45_9ABAC</name>
<evidence type="ECO:0000313" key="12">
    <source>
        <dbReference type="EMBL" id="ALR71788.1"/>
    </source>
</evidence>
<gene>
    <name evidence="2" type="ORF">AGNV_098</name>
</gene>
<reference evidence="2" key="1">
    <citation type="journal article" date="2015" name="Genome Biol. Evol.">
        <title>The Pangenome of the Anticarsia gemmatalis Multiple Nucleopolyhedrovirus (AgMNPV).</title>
        <authorList>
            <person name="Brito A.F."/>
            <person name="Braconi C.T."/>
            <person name="Weidmann M."/>
            <person name="Dilcher M."/>
            <person name="Alves J.M."/>
            <person name="Gruber A."/>
            <person name="Zanotto P.M."/>
        </authorList>
    </citation>
    <scope>NUCLEOTIDE SEQUENCE</scope>
    <source>
        <strain evidence="2">AgMNPV-26</strain>
        <strain evidence="3">AgMNPV-27</strain>
        <strain evidence="4">AgMNPV-28</strain>
        <strain evidence="5">AgMNPV-29</strain>
        <strain evidence="6">AgMNPV-30</strain>
        <strain evidence="7">AgMNPV-31</strain>
        <strain evidence="8">AgMNPV-33</strain>
        <strain evidence="9">AgMNPV-34</strain>
        <strain evidence="10">AgMNPV-35</strain>
        <strain evidence="11">AgMNPV-36</strain>
        <strain evidence="12">AgMNPV-38</strain>
        <strain evidence="13">AgMNPV-39</strain>
        <strain evidence="14">AgMNPV-40</strain>
        <strain evidence="15">AgMNPV-42</strain>
        <strain evidence="16">AgMNPV-43</strain>
    </source>
</reference>
<organism evidence="2">
    <name type="scientific">Anticarsia gemmatalis multiple nucleopolyhedrovirus</name>
    <dbReference type="NCBI Taxonomy" id="268591"/>
    <lineage>
        <taxon>Viruses</taxon>
        <taxon>Viruses incertae sedis</taxon>
        <taxon>Naldaviricetes</taxon>
        <taxon>Lefavirales</taxon>
        <taxon>Baculoviridae</taxon>
        <taxon>Alphabaculovirus</taxon>
        <taxon>Alphabaculovirus angemmatalis</taxon>
    </lineage>
</organism>
<dbReference type="EMBL" id="KR815455">
    <property type="protein sequence ID" value="ALR69903.1"/>
    <property type="molecule type" value="Genomic_DNA"/>
</dbReference>
<evidence type="ECO:0000313" key="15">
    <source>
        <dbReference type="EMBL" id="ALR72261.1"/>
    </source>
</evidence>
<evidence type="ECO:0000313" key="10">
    <source>
        <dbReference type="EMBL" id="ALR71318.1"/>
    </source>
</evidence>
<evidence type="ECO:0000313" key="13">
    <source>
        <dbReference type="EMBL" id="ALR71945.1"/>
    </source>
</evidence>
<dbReference type="EMBL" id="KR815458">
    <property type="protein sequence ID" value="ALR70375.1"/>
    <property type="molecule type" value="Genomic_DNA"/>
</dbReference>
<feature type="transmembrane region" description="Helical" evidence="1">
    <location>
        <begin position="28"/>
        <end position="45"/>
    </location>
</feature>
<keyword evidence="1" id="KW-1133">Transmembrane helix</keyword>
<protein>
    <submittedName>
        <fullName evidence="2">Uncharacterized protein</fullName>
    </submittedName>
</protein>
<dbReference type="EMBL" id="KR815467">
    <property type="protein sequence ID" value="ALR71788.1"/>
    <property type="molecule type" value="Genomic_DNA"/>
</dbReference>
<evidence type="ECO:0000313" key="8">
    <source>
        <dbReference type="EMBL" id="ALR71003.1"/>
    </source>
</evidence>